<feature type="signal peptide" evidence="2">
    <location>
        <begin position="1"/>
        <end position="21"/>
    </location>
</feature>
<keyword evidence="2" id="KW-0732">Signal</keyword>
<reference evidence="5" key="2">
    <citation type="submission" date="2016-03" db="EMBL/GenBank/DDBJ databases">
        <authorList>
            <person name="Ploux O."/>
        </authorList>
    </citation>
    <scope>NUCLEOTIDE SEQUENCE</scope>
    <source>
        <strain evidence="5">NBRC 105008</strain>
    </source>
</reference>
<keyword evidence="8" id="KW-1185">Reference proteome</keyword>
<dbReference type="STRING" id="551990.SAMN05192550_0333"/>
<dbReference type="SUPFAM" id="SSF49265">
    <property type="entry name" value="Fibronectin type III"/>
    <property type="match status" value="1"/>
</dbReference>
<dbReference type="EMBL" id="BJVF01000001">
    <property type="protein sequence ID" value="GEL10625.1"/>
    <property type="molecule type" value="Genomic_DNA"/>
</dbReference>
<protein>
    <submittedName>
        <fullName evidence="6">SusE outer membrane protein</fullName>
    </submittedName>
</protein>
<feature type="region of interest" description="Disordered" evidence="1">
    <location>
        <begin position="19"/>
        <end position="38"/>
    </location>
</feature>
<dbReference type="OrthoDB" id="789771at2"/>
<evidence type="ECO:0000259" key="3">
    <source>
        <dbReference type="PROSITE" id="PS50853"/>
    </source>
</evidence>
<evidence type="ECO:0000256" key="1">
    <source>
        <dbReference type="SAM" id="MobiDB-lite"/>
    </source>
</evidence>
<dbReference type="EMBL" id="FNEO01000001">
    <property type="protein sequence ID" value="SDI60842.1"/>
    <property type="molecule type" value="Genomic_DNA"/>
</dbReference>
<comment type="caution">
    <text evidence="5">The sequence shown here is derived from an EMBL/GenBank/DDBJ whole genome shotgun (WGS) entry which is preliminary data.</text>
</comment>
<reference evidence="4 9" key="4">
    <citation type="submission" date="2019-07" db="EMBL/GenBank/DDBJ databases">
        <title>Whole genome shotgun sequence of Flavobacterium glycines NBRC 105008.</title>
        <authorList>
            <person name="Hosoyama A."/>
            <person name="Uohara A."/>
            <person name="Ohji S."/>
            <person name="Ichikawa N."/>
        </authorList>
    </citation>
    <scope>NUCLEOTIDE SEQUENCE [LARGE SCALE GENOMIC DNA]</scope>
    <source>
        <strain evidence="4 9">NBRC 105008</strain>
    </source>
</reference>
<dbReference type="PROSITE" id="PS50853">
    <property type="entry name" value="FN3"/>
    <property type="match status" value="1"/>
</dbReference>
<dbReference type="Pfam" id="PF14292">
    <property type="entry name" value="SusE"/>
    <property type="match status" value="1"/>
</dbReference>
<sequence>MKKISLFILSLVVFSSCSSGGDGGSEDPASTTNTAPTTPGLTYPTNNLVCINNVLTFEWSAATDAQNDAISYKLEIATDNAFTQNVNSSTITTLSKQITLEKGKLYYWRVKAIDSKNASGSFSTVNTFYTEGESVVNHLPFAPSLVTPVLNSNQTKGTITLSWTAVDADAADVLKYDVYFGTANSPTEKVASDLTLKTFDVNASNAANYYWKVVVKDGKGGTTIGQVWNFKVN</sequence>
<dbReference type="InterPro" id="IPR013783">
    <property type="entry name" value="Ig-like_fold"/>
</dbReference>
<feature type="compositionally biased region" description="Low complexity" evidence="1">
    <location>
        <begin position="28"/>
        <end position="38"/>
    </location>
</feature>
<dbReference type="InterPro" id="IPR003961">
    <property type="entry name" value="FN3_dom"/>
</dbReference>
<dbReference type="Proteomes" id="UP000321579">
    <property type="component" value="Unassembled WGS sequence"/>
</dbReference>
<evidence type="ECO:0000313" key="8">
    <source>
        <dbReference type="Proteomes" id="UP000182367"/>
    </source>
</evidence>
<dbReference type="InterPro" id="IPR025970">
    <property type="entry name" value="SusE"/>
</dbReference>
<evidence type="ECO:0000313" key="4">
    <source>
        <dbReference type="EMBL" id="GEL10625.1"/>
    </source>
</evidence>
<gene>
    <name evidence="5" type="ORF">FBGL_10170</name>
    <name evidence="4" type="ORF">FGL01_13640</name>
    <name evidence="6" type="ORF">SAMN05192550_0333</name>
</gene>
<dbReference type="RefSeq" id="WP_066328299.1">
    <property type="nucleotide sequence ID" value="NZ_BJVF01000001.1"/>
</dbReference>
<dbReference type="InterPro" id="IPR036116">
    <property type="entry name" value="FN3_sf"/>
</dbReference>
<feature type="domain" description="Fibronectin type-III" evidence="3">
    <location>
        <begin position="35"/>
        <end position="133"/>
    </location>
</feature>
<reference evidence="6 8" key="3">
    <citation type="submission" date="2016-10" db="EMBL/GenBank/DDBJ databases">
        <authorList>
            <person name="Varghese N."/>
            <person name="Submissions S."/>
        </authorList>
    </citation>
    <scope>NUCLEOTIDE SEQUENCE [LARGE SCALE GENOMIC DNA]</scope>
    <source>
        <strain evidence="6 8">Gm-149</strain>
    </source>
</reference>
<organism evidence="5 7">
    <name type="scientific">Flavobacterium glycines</name>
    <dbReference type="NCBI Taxonomy" id="551990"/>
    <lineage>
        <taxon>Bacteria</taxon>
        <taxon>Pseudomonadati</taxon>
        <taxon>Bacteroidota</taxon>
        <taxon>Flavobacteriia</taxon>
        <taxon>Flavobacteriales</taxon>
        <taxon>Flavobacteriaceae</taxon>
        <taxon>Flavobacterium</taxon>
    </lineage>
</organism>
<evidence type="ECO:0000256" key="2">
    <source>
        <dbReference type="SAM" id="SignalP"/>
    </source>
</evidence>
<accession>A0A1B9DPI1</accession>
<dbReference type="PROSITE" id="PS51257">
    <property type="entry name" value="PROKAR_LIPOPROTEIN"/>
    <property type="match status" value="1"/>
</dbReference>
<evidence type="ECO:0000313" key="5">
    <source>
        <dbReference type="EMBL" id="OCB71590.1"/>
    </source>
</evidence>
<dbReference type="AlphaFoldDB" id="A0A1B9DPI1"/>
<dbReference type="EMBL" id="LVEO01000018">
    <property type="protein sequence ID" value="OCB71590.1"/>
    <property type="molecule type" value="Genomic_DNA"/>
</dbReference>
<name>A0A1B9DPI1_9FLAO</name>
<proteinExistence type="predicted"/>
<evidence type="ECO:0000313" key="9">
    <source>
        <dbReference type="Proteomes" id="UP000321579"/>
    </source>
</evidence>
<dbReference type="Gene3D" id="2.60.40.10">
    <property type="entry name" value="Immunoglobulins"/>
    <property type="match status" value="2"/>
</dbReference>
<dbReference type="Proteomes" id="UP000093226">
    <property type="component" value="Unassembled WGS sequence"/>
</dbReference>
<dbReference type="Proteomes" id="UP000182367">
    <property type="component" value="Unassembled WGS sequence"/>
</dbReference>
<reference evidence="7" key="1">
    <citation type="submission" date="2016-03" db="EMBL/GenBank/DDBJ databases">
        <title>Draft genome sequence of Paenibacillus glacialis DSM 22343.</title>
        <authorList>
            <person name="Shin S.-K."/>
            <person name="Yi H."/>
        </authorList>
    </citation>
    <scope>NUCLEOTIDE SEQUENCE [LARGE SCALE GENOMIC DNA]</scope>
    <source>
        <strain evidence="7">NBRC 105008</strain>
    </source>
</reference>
<feature type="chain" id="PRO_5044556143" evidence="2">
    <location>
        <begin position="22"/>
        <end position="233"/>
    </location>
</feature>
<evidence type="ECO:0000313" key="6">
    <source>
        <dbReference type="EMBL" id="SDI60842.1"/>
    </source>
</evidence>
<evidence type="ECO:0000313" key="7">
    <source>
        <dbReference type="Proteomes" id="UP000093226"/>
    </source>
</evidence>